<keyword evidence="3" id="KW-1185">Reference proteome</keyword>
<dbReference type="EMBL" id="LT629688">
    <property type="protein sequence ID" value="SDE04700.1"/>
    <property type="molecule type" value="Genomic_DNA"/>
</dbReference>
<protein>
    <submittedName>
        <fullName evidence="2">Enamine deaminase RidA, house cleaning of reactive enamine intermediates, YjgF/YER057c/UK114 family</fullName>
    </submittedName>
</protein>
<dbReference type="AlphaFoldDB" id="A0A1G6ZQ65"/>
<dbReference type="Gene3D" id="3.30.1330.40">
    <property type="entry name" value="RutC-like"/>
    <property type="match status" value="1"/>
</dbReference>
<feature type="compositionally biased region" description="Basic and acidic residues" evidence="1">
    <location>
        <begin position="10"/>
        <end position="21"/>
    </location>
</feature>
<name>A0A1G6ZQ65_9ACTN</name>
<reference evidence="2 3" key="1">
    <citation type="submission" date="2016-10" db="EMBL/GenBank/DDBJ databases">
        <authorList>
            <person name="de Groot N.N."/>
        </authorList>
    </citation>
    <scope>NUCLEOTIDE SEQUENCE [LARGE SCALE GENOMIC DNA]</scope>
    <source>
        <strain evidence="2 3">MON 2.2</strain>
    </source>
</reference>
<accession>A0A1G6ZQ65</accession>
<feature type="region of interest" description="Disordered" evidence="1">
    <location>
        <begin position="1"/>
        <end position="29"/>
    </location>
</feature>
<dbReference type="RefSeq" id="WP_231946281.1">
    <property type="nucleotide sequence ID" value="NZ_LT629688.1"/>
</dbReference>
<dbReference type="Pfam" id="PF01042">
    <property type="entry name" value="Ribonuc_L-PSP"/>
    <property type="match status" value="1"/>
</dbReference>
<organism evidence="2 3">
    <name type="scientific">Auraticoccus monumenti</name>
    <dbReference type="NCBI Taxonomy" id="675864"/>
    <lineage>
        <taxon>Bacteria</taxon>
        <taxon>Bacillati</taxon>
        <taxon>Actinomycetota</taxon>
        <taxon>Actinomycetes</taxon>
        <taxon>Propionibacteriales</taxon>
        <taxon>Propionibacteriaceae</taxon>
        <taxon>Auraticoccus</taxon>
    </lineage>
</organism>
<evidence type="ECO:0000313" key="3">
    <source>
        <dbReference type="Proteomes" id="UP000198546"/>
    </source>
</evidence>
<proteinExistence type="predicted"/>
<sequence>MLLSGSDPSPHADVRSDELPHTQENPMTVHLSHPDGLLEQTDYAPVAVATGSRLVLLAGQAGVTAGGQPSSADLAGQVHSALHNVVTGVVGAGGTVDDIARLTIYVVGWTEEMAPPLFEGLSRAQASDGYSSPLPPITVIGVQALWAPQFLVEIEATAVLA</sequence>
<dbReference type="InterPro" id="IPR006175">
    <property type="entry name" value="YjgF/YER057c/UK114"/>
</dbReference>
<dbReference type="InterPro" id="IPR035959">
    <property type="entry name" value="RutC-like_sf"/>
</dbReference>
<gene>
    <name evidence="2" type="ORF">SAMN04489747_2365</name>
</gene>
<dbReference type="STRING" id="675864.SAMN04489747_2365"/>
<dbReference type="SUPFAM" id="SSF55298">
    <property type="entry name" value="YjgF-like"/>
    <property type="match status" value="1"/>
</dbReference>
<dbReference type="CDD" id="cd00448">
    <property type="entry name" value="YjgF_YER057c_UK114_family"/>
    <property type="match status" value="1"/>
</dbReference>
<evidence type="ECO:0000313" key="2">
    <source>
        <dbReference type="EMBL" id="SDE04700.1"/>
    </source>
</evidence>
<evidence type="ECO:0000256" key="1">
    <source>
        <dbReference type="SAM" id="MobiDB-lite"/>
    </source>
</evidence>
<dbReference type="Proteomes" id="UP000198546">
    <property type="component" value="Chromosome i"/>
</dbReference>